<dbReference type="PANTHER" id="PTHR35333">
    <property type="entry name" value="BETA-LACTAMASE"/>
    <property type="match status" value="1"/>
</dbReference>
<reference evidence="2 3" key="1">
    <citation type="submission" date="2016-10" db="EMBL/GenBank/DDBJ databases">
        <authorList>
            <person name="Varghese N."/>
            <person name="Submissions S."/>
        </authorList>
    </citation>
    <scope>NUCLEOTIDE SEQUENCE [LARGE SCALE GENOMIC DNA]</scope>
    <source>
        <strain evidence="2 3">WCC6</strain>
    </source>
</reference>
<evidence type="ECO:0000313" key="2">
    <source>
        <dbReference type="EMBL" id="SDX22797.1"/>
    </source>
</evidence>
<protein>
    <submittedName>
        <fullName evidence="2">Beta-lactamase class A</fullName>
    </submittedName>
</protein>
<dbReference type="InterPro" id="IPR000871">
    <property type="entry name" value="Beta-lactam_class-A"/>
</dbReference>
<comment type="caution">
    <text evidence="2">The sequence shown here is derived from an EMBL/GenBank/DDBJ whole genome shotgun (WGS) entry which is preliminary data.</text>
</comment>
<dbReference type="GO" id="GO:0008800">
    <property type="term" value="F:beta-lactamase activity"/>
    <property type="evidence" value="ECO:0007669"/>
    <property type="project" value="InterPro"/>
</dbReference>
<dbReference type="GO" id="GO:0046677">
    <property type="term" value="P:response to antibiotic"/>
    <property type="evidence" value="ECO:0007669"/>
    <property type="project" value="InterPro"/>
</dbReference>
<evidence type="ECO:0000259" key="1">
    <source>
        <dbReference type="Pfam" id="PF13354"/>
    </source>
</evidence>
<organism evidence="2 3">
    <name type="scientific">Acidaminococcus fermentans</name>
    <dbReference type="NCBI Taxonomy" id="905"/>
    <lineage>
        <taxon>Bacteria</taxon>
        <taxon>Bacillati</taxon>
        <taxon>Bacillota</taxon>
        <taxon>Negativicutes</taxon>
        <taxon>Acidaminococcales</taxon>
        <taxon>Acidaminococcaceae</taxon>
        <taxon>Acidaminococcus</taxon>
    </lineage>
</organism>
<feature type="domain" description="Beta-lactamase class A catalytic" evidence="1">
    <location>
        <begin position="68"/>
        <end position="287"/>
    </location>
</feature>
<dbReference type="Pfam" id="PF13354">
    <property type="entry name" value="Beta-lactamase2"/>
    <property type="match status" value="1"/>
</dbReference>
<dbReference type="OMA" id="KLIWIAG"/>
<proteinExistence type="predicted"/>
<dbReference type="AlphaFoldDB" id="A0A1H2ZZC6"/>
<dbReference type="InterPro" id="IPR045155">
    <property type="entry name" value="Beta-lactam_cat"/>
</dbReference>
<dbReference type="GeneID" id="78335248"/>
<name>A0A1H2ZZC6_ACIFE</name>
<dbReference type="RefSeq" id="WP_012938899.1">
    <property type="nucleotide sequence ID" value="NZ_CALAKB010000037.1"/>
</dbReference>
<gene>
    <name evidence="2" type="ORF">SAMN05216495_11746</name>
</gene>
<evidence type="ECO:0000313" key="3">
    <source>
        <dbReference type="Proteomes" id="UP000182379"/>
    </source>
</evidence>
<dbReference type="EMBL" id="FNOP01000017">
    <property type="protein sequence ID" value="SDX22797.1"/>
    <property type="molecule type" value="Genomic_DNA"/>
</dbReference>
<sequence length="319" mass="35479">MSINKKILLCFIALVVVGAVSLTLLHRSPKYLEQQQQAQNAQTVHSQDTKLPYDYLNNVIAQSGAACSVYYHSLENDDVFYNYSGKMPAGDLVRLYVAAGVLRQAEDGDLSLDEVYTLREKDRRPGSPVLDKLPAGSRLTVRNLLEDMVLQNDTTALYKLIWIAGREDLNEWLAKQGYADTVVGTAQLPRGENGQDTLAPGEKRQLSYTSVNDTVNLLTRLYQGKCVSPKQDGYLLDLLRKQPARDMLGALLPQKARIAGLQSDQGQVLGAAGIVYAKEKYVLVVLMDKAVRPEESRKTLNQISSIIFNTVNDKEVFKK</sequence>
<dbReference type="SUPFAM" id="SSF56601">
    <property type="entry name" value="beta-lactamase/transpeptidase-like"/>
    <property type="match status" value="1"/>
</dbReference>
<dbReference type="PANTHER" id="PTHR35333:SF3">
    <property type="entry name" value="BETA-LACTAMASE-TYPE TRANSPEPTIDASE FOLD CONTAINING PROTEIN"/>
    <property type="match status" value="1"/>
</dbReference>
<accession>A0A1H2ZZC6</accession>
<dbReference type="InterPro" id="IPR012338">
    <property type="entry name" value="Beta-lactam/transpept-like"/>
</dbReference>
<dbReference type="GO" id="GO:0030655">
    <property type="term" value="P:beta-lactam antibiotic catabolic process"/>
    <property type="evidence" value="ECO:0007669"/>
    <property type="project" value="InterPro"/>
</dbReference>
<dbReference type="Gene3D" id="3.40.710.10">
    <property type="entry name" value="DD-peptidase/beta-lactamase superfamily"/>
    <property type="match status" value="1"/>
</dbReference>
<dbReference type="Proteomes" id="UP000182379">
    <property type="component" value="Unassembled WGS sequence"/>
</dbReference>